<dbReference type="OrthoDB" id="2830113at2759"/>
<sequence>MSKSRRLVFLEWLAAIQRNDWQDAESFLAHDVIVNGDSLTRGEYIQKLKDDGFSAAILDTCIVDDEKPEIAARLLLPGPPPGTPLDADGEEWAEQSLFTIFGNKIAAVQTLSGANNSATSGPPINEAREGAASRAAKTSDLRRFYTEYIDSINTLTMHAHFERFCQDFITHNYISYGRDEYRAMIESSFEEISGLHFTIKSLIVNEEAQQIAARLGFTGVPIKEFRGIAPTGNAVRFSEHAFYQLEEGRIKQVWSLLDLAAYQACMASHQNANGPANYSSNVY</sequence>
<dbReference type="Proteomes" id="UP000076744">
    <property type="component" value="Unassembled WGS sequence"/>
</dbReference>
<protein>
    <submittedName>
        <fullName evidence="1">Polyketide cyclase, SnoaL-like protein</fullName>
    </submittedName>
</protein>
<accession>A0A168B9C0</accession>
<dbReference type="Pfam" id="PF07366">
    <property type="entry name" value="SnoaL"/>
    <property type="match status" value="1"/>
</dbReference>
<dbReference type="InterPro" id="IPR009959">
    <property type="entry name" value="Cyclase_SnoaL-like"/>
</dbReference>
<dbReference type="Gene3D" id="3.10.450.50">
    <property type="match status" value="1"/>
</dbReference>
<dbReference type="RefSeq" id="XP_018706407.1">
    <property type="nucleotide sequence ID" value="XM_018846679.1"/>
</dbReference>
<organism evidence="1 2">
    <name type="scientific">Cordyceps fumosorosea (strain ARSEF 2679)</name>
    <name type="common">Isaria fumosorosea</name>
    <dbReference type="NCBI Taxonomy" id="1081104"/>
    <lineage>
        <taxon>Eukaryota</taxon>
        <taxon>Fungi</taxon>
        <taxon>Dikarya</taxon>
        <taxon>Ascomycota</taxon>
        <taxon>Pezizomycotina</taxon>
        <taxon>Sordariomycetes</taxon>
        <taxon>Hypocreomycetidae</taxon>
        <taxon>Hypocreales</taxon>
        <taxon>Cordycipitaceae</taxon>
        <taxon>Cordyceps</taxon>
    </lineage>
</organism>
<proteinExistence type="predicted"/>
<comment type="caution">
    <text evidence="1">The sequence shown here is derived from an EMBL/GenBank/DDBJ whole genome shotgun (WGS) entry which is preliminary data.</text>
</comment>
<evidence type="ECO:0000313" key="2">
    <source>
        <dbReference type="Proteomes" id="UP000076744"/>
    </source>
</evidence>
<evidence type="ECO:0000313" key="1">
    <source>
        <dbReference type="EMBL" id="OAA69803.1"/>
    </source>
</evidence>
<gene>
    <name evidence="1" type="ORF">ISF_03073</name>
</gene>
<name>A0A168B9C0_CORFA</name>
<dbReference type="AlphaFoldDB" id="A0A168B9C0"/>
<dbReference type="GeneID" id="30019365"/>
<dbReference type="GO" id="GO:0030638">
    <property type="term" value="P:polyketide metabolic process"/>
    <property type="evidence" value="ECO:0007669"/>
    <property type="project" value="InterPro"/>
</dbReference>
<keyword evidence="2" id="KW-1185">Reference proteome</keyword>
<dbReference type="InterPro" id="IPR032710">
    <property type="entry name" value="NTF2-like_dom_sf"/>
</dbReference>
<dbReference type="EMBL" id="AZHB01000005">
    <property type="protein sequence ID" value="OAA69803.1"/>
    <property type="molecule type" value="Genomic_DNA"/>
</dbReference>
<reference evidence="1 2" key="1">
    <citation type="journal article" date="2016" name="Genome Biol. Evol.">
        <title>Divergent and convergent evolution of fungal pathogenicity.</title>
        <authorList>
            <person name="Shang Y."/>
            <person name="Xiao G."/>
            <person name="Zheng P."/>
            <person name="Cen K."/>
            <person name="Zhan S."/>
            <person name="Wang C."/>
        </authorList>
    </citation>
    <scope>NUCLEOTIDE SEQUENCE [LARGE SCALE GENOMIC DNA]</scope>
    <source>
        <strain evidence="1 2">ARSEF 2679</strain>
    </source>
</reference>
<dbReference type="SUPFAM" id="SSF54427">
    <property type="entry name" value="NTF2-like"/>
    <property type="match status" value="1"/>
</dbReference>
<dbReference type="STRING" id="1081104.A0A168B9C0"/>